<reference evidence="1 2" key="1">
    <citation type="submission" date="2020-08" db="EMBL/GenBank/DDBJ databases">
        <title>Genomic Encyclopedia of Type Strains, Phase IV (KMG-IV): sequencing the most valuable type-strain genomes for metagenomic binning, comparative biology and taxonomic classification.</title>
        <authorList>
            <person name="Goeker M."/>
        </authorList>
    </citation>
    <scope>NUCLEOTIDE SEQUENCE [LARGE SCALE GENOMIC DNA]</scope>
    <source>
        <strain evidence="1 2">YC6886</strain>
    </source>
</reference>
<keyword evidence="2" id="KW-1185">Reference proteome</keyword>
<dbReference type="RefSeq" id="WP_184021958.1">
    <property type="nucleotide sequence ID" value="NZ_JACHFD010000032.1"/>
</dbReference>
<name>A0A840VM47_9BACT</name>
<dbReference type="Proteomes" id="UP000557717">
    <property type="component" value="Unassembled WGS sequence"/>
</dbReference>
<gene>
    <name evidence="1" type="ORF">HNR46_003962</name>
</gene>
<evidence type="ECO:0000313" key="2">
    <source>
        <dbReference type="Proteomes" id="UP000557717"/>
    </source>
</evidence>
<evidence type="ECO:0000313" key="1">
    <source>
        <dbReference type="EMBL" id="MBB5353701.1"/>
    </source>
</evidence>
<accession>A0A840VM47</accession>
<sequence length="57" mass="6627">MLGRSALSDQEIADLRQRAWRQQGVLIVNVADSRLSDEERWLLRDIAERLHGGDPWK</sequence>
<comment type="caution">
    <text evidence="1">The sequence shown here is derived from an EMBL/GenBank/DDBJ whole genome shotgun (WGS) entry which is preliminary data.</text>
</comment>
<proteinExistence type="predicted"/>
<dbReference type="EMBL" id="JACHFD010000032">
    <property type="protein sequence ID" value="MBB5353701.1"/>
    <property type="molecule type" value="Genomic_DNA"/>
</dbReference>
<organism evidence="1 2">
    <name type="scientific">Haloferula luteola</name>
    <dbReference type="NCBI Taxonomy" id="595692"/>
    <lineage>
        <taxon>Bacteria</taxon>
        <taxon>Pseudomonadati</taxon>
        <taxon>Verrucomicrobiota</taxon>
        <taxon>Verrucomicrobiia</taxon>
        <taxon>Verrucomicrobiales</taxon>
        <taxon>Verrucomicrobiaceae</taxon>
        <taxon>Haloferula</taxon>
    </lineage>
</organism>
<protein>
    <submittedName>
        <fullName evidence="1">Uncharacterized protein</fullName>
    </submittedName>
</protein>
<dbReference type="AlphaFoldDB" id="A0A840VM47"/>